<organism evidence="1 2">
    <name type="scientific">Ladona fulva</name>
    <name type="common">Scarce chaser dragonfly</name>
    <name type="synonym">Libellula fulva</name>
    <dbReference type="NCBI Taxonomy" id="123851"/>
    <lineage>
        <taxon>Eukaryota</taxon>
        <taxon>Metazoa</taxon>
        <taxon>Ecdysozoa</taxon>
        <taxon>Arthropoda</taxon>
        <taxon>Hexapoda</taxon>
        <taxon>Insecta</taxon>
        <taxon>Pterygota</taxon>
        <taxon>Palaeoptera</taxon>
        <taxon>Odonata</taxon>
        <taxon>Epiprocta</taxon>
        <taxon>Anisoptera</taxon>
        <taxon>Libelluloidea</taxon>
        <taxon>Libellulidae</taxon>
        <taxon>Ladona</taxon>
    </lineage>
</organism>
<evidence type="ECO:0000313" key="2">
    <source>
        <dbReference type="Proteomes" id="UP000792457"/>
    </source>
</evidence>
<dbReference type="Gene3D" id="3.40.50.300">
    <property type="entry name" value="P-loop containing nucleotide triphosphate hydrolases"/>
    <property type="match status" value="1"/>
</dbReference>
<reference evidence="1" key="2">
    <citation type="submission" date="2017-10" db="EMBL/GenBank/DDBJ databases">
        <title>Ladona fulva Genome sequencing and assembly.</title>
        <authorList>
            <person name="Murali S."/>
            <person name="Richards S."/>
            <person name="Bandaranaike D."/>
            <person name="Bellair M."/>
            <person name="Blankenburg K."/>
            <person name="Chao H."/>
            <person name="Dinh H."/>
            <person name="Doddapaneni H."/>
            <person name="Dugan-Rocha S."/>
            <person name="Elkadiri S."/>
            <person name="Gnanaolivu R."/>
            <person name="Hernandez B."/>
            <person name="Skinner E."/>
            <person name="Javaid M."/>
            <person name="Lee S."/>
            <person name="Li M."/>
            <person name="Ming W."/>
            <person name="Munidasa M."/>
            <person name="Muniz J."/>
            <person name="Nguyen L."/>
            <person name="Hughes D."/>
            <person name="Osuji N."/>
            <person name="Pu L.-L."/>
            <person name="Puazo M."/>
            <person name="Qu C."/>
            <person name="Quiroz J."/>
            <person name="Raj R."/>
            <person name="Weissenberger G."/>
            <person name="Xin Y."/>
            <person name="Zou X."/>
            <person name="Han Y."/>
            <person name="Worley K."/>
            <person name="Muzny D."/>
            <person name="Gibbs R."/>
        </authorList>
    </citation>
    <scope>NUCLEOTIDE SEQUENCE</scope>
    <source>
        <strain evidence="1">Sampled in the wild</strain>
    </source>
</reference>
<evidence type="ECO:0000313" key="1">
    <source>
        <dbReference type="EMBL" id="KAG8234402.1"/>
    </source>
</evidence>
<reference evidence="1" key="1">
    <citation type="submission" date="2013-04" db="EMBL/GenBank/DDBJ databases">
        <authorList>
            <person name="Qu J."/>
            <person name="Murali S.C."/>
            <person name="Bandaranaike D."/>
            <person name="Bellair M."/>
            <person name="Blankenburg K."/>
            <person name="Chao H."/>
            <person name="Dinh H."/>
            <person name="Doddapaneni H."/>
            <person name="Downs B."/>
            <person name="Dugan-Rocha S."/>
            <person name="Elkadiri S."/>
            <person name="Gnanaolivu R.D."/>
            <person name="Hernandez B."/>
            <person name="Javaid M."/>
            <person name="Jayaseelan J.C."/>
            <person name="Lee S."/>
            <person name="Li M."/>
            <person name="Ming W."/>
            <person name="Munidasa M."/>
            <person name="Muniz J."/>
            <person name="Nguyen L."/>
            <person name="Ongeri F."/>
            <person name="Osuji N."/>
            <person name="Pu L.-L."/>
            <person name="Puazo M."/>
            <person name="Qu C."/>
            <person name="Quiroz J."/>
            <person name="Raj R."/>
            <person name="Weissenberger G."/>
            <person name="Xin Y."/>
            <person name="Zou X."/>
            <person name="Han Y."/>
            <person name="Richards S."/>
            <person name="Worley K."/>
            <person name="Muzny D."/>
            <person name="Gibbs R."/>
        </authorList>
    </citation>
    <scope>NUCLEOTIDE SEQUENCE</scope>
    <source>
        <strain evidence="1">Sampled in the wild</strain>
    </source>
</reference>
<comment type="caution">
    <text evidence="1">The sequence shown here is derived from an EMBL/GenBank/DDBJ whole genome shotgun (WGS) entry which is preliminary data.</text>
</comment>
<proteinExistence type="predicted"/>
<dbReference type="SUPFAM" id="SSF52540">
    <property type="entry name" value="P-loop containing nucleoside triphosphate hydrolases"/>
    <property type="match status" value="1"/>
</dbReference>
<dbReference type="InterPro" id="IPR027417">
    <property type="entry name" value="P-loop_NTPase"/>
</dbReference>
<dbReference type="Proteomes" id="UP000792457">
    <property type="component" value="Unassembled WGS sequence"/>
</dbReference>
<accession>A0A8K0KH32</accession>
<dbReference type="OrthoDB" id="8057212at2759"/>
<gene>
    <name evidence="1" type="ORF">J437_LFUL012787</name>
</gene>
<keyword evidence="2" id="KW-1185">Reference proteome</keyword>
<sequence length="516" mass="59233">MLCKETLKSMQVPQTDSCLNEVIGVTKKLLVLFVQMAMRLGWTIAFSRLKKKEETLGIQVNDGENRQYYLPIKHFESIGNLEEILNSIFPMEKFSVLFHSDDDLWSQTQPSEVLGIPMAVHRPEKTKAISLAASYREEDVERKIKEDSKAILRSMFREEEFEGQLKMRLITDEVVEDFMVGCSDKREVEGKAVVRMCERKILGDIRYKVESPVENYIRRDKCLQELRDRLLTSPRFRRRRVVVCGSVGVGKSELLRAFVATHGNEFQNIVWIESKEAQKARELFAELAFERIGILRNGTDGKEKSFETVVSDVYRFFRGKKALFVFDGAEEPASTFLPKSVFECNPYVVITSRLSAWEVDNVMHLGPFEEKEAEQYIPANRFGSILLKCLDFNPFLLAKLKANEMHAKDSQFELPLLEILPDKSCGDSSLKLHFCEDDVTRLKSTLNVLTESACSFLKELVSLKSSGEISSILSREENEEMLRAILHLKENSLLEVSNGKLILPKAVRSILFFHKW</sequence>
<dbReference type="AlphaFoldDB" id="A0A8K0KH32"/>
<dbReference type="EMBL" id="KZ308809">
    <property type="protein sequence ID" value="KAG8234402.1"/>
    <property type="molecule type" value="Genomic_DNA"/>
</dbReference>
<protein>
    <submittedName>
        <fullName evidence="1">Uncharacterized protein</fullName>
    </submittedName>
</protein>
<name>A0A8K0KH32_LADFU</name>